<accession>A0A1G8H2D3</accession>
<dbReference type="PRINTS" id="PR00032">
    <property type="entry name" value="HTHARAC"/>
</dbReference>
<feature type="domain" description="HTH araC/xylS-type" evidence="4">
    <location>
        <begin position="197"/>
        <end position="296"/>
    </location>
</feature>
<dbReference type="PROSITE" id="PS01124">
    <property type="entry name" value="HTH_ARAC_FAMILY_2"/>
    <property type="match status" value="1"/>
</dbReference>
<dbReference type="AlphaFoldDB" id="A0A1G8H2D3"/>
<dbReference type="EMBL" id="FNCY01000011">
    <property type="protein sequence ID" value="SDI00711.1"/>
    <property type="molecule type" value="Genomic_DNA"/>
</dbReference>
<evidence type="ECO:0000256" key="1">
    <source>
        <dbReference type="ARBA" id="ARBA00023015"/>
    </source>
</evidence>
<dbReference type="InterPro" id="IPR050204">
    <property type="entry name" value="AraC_XylS_family_regulators"/>
</dbReference>
<dbReference type="PROSITE" id="PS00041">
    <property type="entry name" value="HTH_ARAC_FAMILY_1"/>
    <property type="match status" value="1"/>
</dbReference>
<dbReference type="SMART" id="SM00342">
    <property type="entry name" value="HTH_ARAC"/>
    <property type="match status" value="1"/>
</dbReference>
<dbReference type="Pfam" id="PF12833">
    <property type="entry name" value="HTH_18"/>
    <property type="match status" value="1"/>
</dbReference>
<dbReference type="STRING" id="83767.SAMN05660652_02716"/>
<sequence>MTGGTRTSIGRHCSTIVGGDGTPLLICPRDWDGPILERKEIPGNAECGAQYSGMPLVIVPLSGHGKRRFRSGSTIQEFDTAPPNILIYGETFERDHGLWKGEAGESITLTLPSAVTTRYCKDDRSSYRFNTRFNNDDPWLRNSIITLAEEIQSAFPNGRLFSEGLSIAIVGWLVARYGDKAQRNPSVLRGFSSAQKARIEDFIDSHLDQNMSIERMASEVSMSPRLFSRFFSISYGQSPHRYLMRKRIVRAKQLMRCQSELSILEVALHTGFSSQAHFCFAFRKYCGETPTAWRYGL</sequence>
<dbReference type="GO" id="GO:0003700">
    <property type="term" value="F:DNA-binding transcription factor activity"/>
    <property type="evidence" value="ECO:0007669"/>
    <property type="project" value="InterPro"/>
</dbReference>
<evidence type="ECO:0000256" key="2">
    <source>
        <dbReference type="ARBA" id="ARBA00023125"/>
    </source>
</evidence>
<dbReference type="GO" id="GO:0043565">
    <property type="term" value="F:sequence-specific DNA binding"/>
    <property type="evidence" value="ECO:0007669"/>
    <property type="project" value="InterPro"/>
</dbReference>
<gene>
    <name evidence="5" type="ORF">SAMN05660652_02716</name>
</gene>
<dbReference type="InterPro" id="IPR018060">
    <property type="entry name" value="HTH_AraC"/>
</dbReference>
<proteinExistence type="predicted"/>
<keyword evidence="6" id="KW-1185">Reference proteome</keyword>
<dbReference type="InterPro" id="IPR020449">
    <property type="entry name" value="Tscrpt_reg_AraC-type_HTH"/>
</dbReference>
<reference evidence="5 6" key="1">
    <citation type="submission" date="2016-10" db="EMBL/GenBank/DDBJ databases">
        <authorList>
            <person name="de Groot N.N."/>
        </authorList>
    </citation>
    <scope>NUCLEOTIDE SEQUENCE [LARGE SCALE GENOMIC DNA]</scope>
    <source>
        <strain evidence="5 6">DSM 5885</strain>
    </source>
</reference>
<dbReference type="PANTHER" id="PTHR46796">
    <property type="entry name" value="HTH-TYPE TRANSCRIPTIONAL ACTIVATOR RHAS-RELATED"/>
    <property type="match status" value="1"/>
</dbReference>
<dbReference type="Proteomes" id="UP000198607">
    <property type="component" value="Unassembled WGS sequence"/>
</dbReference>
<name>A0A1G8H2D3_9RHOO</name>
<dbReference type="SUPFAM" id="SSF46689">
    <property type="entry name" value="Homeodomain-like"/>
    <property type="match status" value="2"/>
</dbReference>
<keyword evidence="2 5" id="KW-0238">DNA-binding</keyword>
<evidence type="ECO:0000259" key="4">
    <source>
        <dbReference type="PROSITE" id="PS01124"/>
    </source>
</evidence>
<organism evidence="5 6">
    <name type="scientific">Propionivibrio dicarboxylicus</name>
    <dbReference type="NCBI Taxonomy" id="83767"/>
    <lineage>
        <taxon>Bacteria</taxon>
        <taxon>Pseudomonadati</taxon>
        <taxon>Pseudomonadota</taxon>
        <taxon>Betaproteobacteria</taxon>
        <taxon>Rhodocyclales</taxon>
        <taxon>Rhodocyclaceae</taxon>
        <taxon>Propionivibrio</taxon>
    </lineage>
</organism>
<dbReference type="InterPro" id="IPR018062">
    <property type="entry name" value="HTH_AraC-typ_CS"/>
</dbReference>
<dbReference type="PANTHER" id="PTHR46796:SF6">
    <property type="entry name" value="ARAC SUBFAMILY"/>
    <property type="match status" value="1"/>
</dbReference>
<evidence type="ECO:0000313" key="6">
    <source>
        <dbReference type="Proteomes" id="UP000198607"/>
    </source>
</evidence>
<evidence type="ECO:0000256" key="3">
    <source>
        <dbReference type="ARBA" id="ARBA00023163"/>
    </source>
</evidence>
<keyword evidence="3" id="KW-0804">Transcription</keyword>
<dbReference type="OrthoDB" id="9816344at2"/>
<evidence type="ECO:0000313" key="5">
    <source>
        <dbReference type="EMBL" id="SDI00711.1"/>
    </source>
</evidence>
<dbReference type="InterPro" id="IPR009057">
    <property type="entry name" value="Homeodomain-like_sf"/>
</dbReference>
<keyword evidence="1" id="KW-0805">Transcription regulation</keyword>
<dbReference type="Gene3D" id="1.10.10.60">
    <property type="entry name" value="Homeodomain-like"/>
    <property type="match status" value="1"/>
</dbReference>
<protein>
    <submittedName>
        <fullName evidence="5">AraC-type DNA-binding protein</fullName>
    </submittedName>
</protein>